<protein>
    <submittedName>
        <fullName evidence="2">PRC-barrel domain-containing protein</fullName>
    </submittedName>
</protein>
<accession>A0ABS8HZL6</accession>
<dbReference type="RefSeq" id="WP_229536662.1">
    <property type="nucleotide sequence ID" value="NZ_JAJHJB010000038.1"/>
</dbReference>
<organism evidence="2 3">
    <name type="scientific">Pelosinus baikalensis</name>
    <dbReference type="NCBI Taxonomy" id="2892015"/>
    <lineage>
        <taxon>Bacteria</taxon>
        <taxon>Bacillati</taxon>
        <taxon>Bacillota</taxon>
        <taxon>Negativicutes</taxon>
        <taxon>Selenomonadales</taxon>
        <taxon>Sporomusaceae</taxon>
        <taxon>Pelosinus</taxon>
    </lineage>
</organism>
<dbReference type="PANTHER" id="PTHR38137:SF2">
    <property type="entry name" value="PRC-BARREL DOMAIN-CONTAINING PROTEIN"/>
    <property type="match status" value="1"/>
</dbReference>
<dbReference type="SUPFAM" id="SSF50346">
    <property type="entry name" value="PRC-barrel domain"/>
    <property type="match status" value="2"/>
</dbReference>
<feature type="domain" description="PRC-barrel" evidence="1">
    <location>
        <begin position="3"/>
        <end position="71"/>
    </location>
</feature>
<comment type="caution">
    <text evidence="2">The sequence shown here is derived from an EMBL/GenBank/DDBJ whole genome shotgun (WGS) entry which is preliminary data.</text>
</comment>
<dbReference type="Pfam" id="PF05239">
    <property type="entry name" value="PRC"/>
    <property type="match status" value="2"/>
</dbReference>
<dbReference type="InterPro" id="IPR027275">
    <property type="entry name" value="PRC-brl_dom"/>
</dbReference>
<proteinExistence type="predicted"/>
<dbReference type="InterPro" id="IPR011033">
    <property type="entry name" value="PRC_barrel-like_sf"/>
</dbReference>
<evidence type="ECO:0000313" key="3">
    <source>
        <dbReference type="Proteomes" id="UP001165492"/>
    </source>
</evidence>
<feature type="domain" description="PRC-barrel" evidence="1">
    <location>
        <begin position="87"/>
        <end position="156"/>
    </location>
</feature>
<name>A0ABS8HZL6_9FIRM</name>
<dbReference type="PANTHER" id="PTHR38137">
    <property type="entry name" value="PRC-BARREL DOMAIN PROTEIN"/>
    <property type="match status" value="1"/>
</dbReference>
<reference evidence="2" key="1">
    <citation type="submission" date="2021-11" db="EMBL/GenBank/DDBJ databases">
        <title>Description of a new species Pelosinus isolated from the bottom sediments of Lake Baikal.</title>
        <authorList>
            <person name="Zakharyuk A."/>
        </authorList>
    </citation>
    <scope>NUCLEOTIDE SEQUENCE</scope>
    <source>
        <strain evidence="2">Bkl1</strain>
    </source>
</reference>
<dbReference type="Proteomes" id="UP001165492">
    <property type="component" value="Unassembled WGS sequence"/>
</dbReference>
<dbReference type="EMBL" id="JAJHJB010000038">
    <property type="protein sequence ID" value="MCC5467708.1"/>
    <property type="molecule type" value="Genomic_DNA"/>
</dbReference>
<sequence length="167" mass="18963">MNRLQDLLGLPLLETETGTQIGQIKDVVLHIEEARVYGVTIDEEKQKAFEMGIAYVDLLSVGRDAVMVRNHSVMQQCAAIFEITSNYYVKELFKKEIITEDGLRLGILVDIFFDTSTGEMKWYQISDSLVSDLLYGRRIMPLPKIQIVGKDTVIVPGEMAKLLHKEE</sequence>
<evidence type="ECO:0000259" key="1">
    <source>
        <dbReference type="Pfam" id="PF05239"/>
    </source>
</evidence>
<keyword evidence="3" id="KW-1185">Reference proteome</keyword>
<gene>
    <name evidence="2" type="ORF">LMF89_20440</name>
</gene>
<evidence type="ECO:0000313" key="2">
    <source>
        <dbReference type="EMBL" id="MCC5467708.1"/>
    </source>
</evidence>
<dbReference type="Gene3D" id="2.30.30.240">
    <property type="entry name" value="PRC-barrel domain"/>
    <property type="match status" value="2"/>
</dbReference>